<dbReference type="EC" id="3.1.11.2" evidence="10"/>
<comment type="cofactor">
    <cofactor evidence="7">
        <name>Mg(2+)</name>
        <dbReference type="ChEBI" id="CHEBI:18420"/>
    </cofactor>
    <cofactor evidence="7">
        <name>Mn(2+)</name>
        <dbReference type="ChEBI" id="CHEBI:29035"/>
    </cofactor>
    <text evidence="7">Probably binds two magnesium or manganese ions per subunit.</text>
</comment>
<feature type="binding site" evidence="7">
    <location>
        <position position="260"/>
    </location>
    <ligand>
        <name>Mg(2+)</name>
        <dbReference type="ChEBI" id="CHEBI:18420"/>
        <label>1</label>
    </ligand>
</feature>
<feature type="site" description="Interaction with DNA substrate" evidence="8">
    <location>
        <position position="260"/>
    </location>
</feature>
<dbReference type="CDD" id="cd09086">
    <property type="entry name" value="ExoIII-like_AP-endo"/>
    <property type="match status" value="1"/>
</dbReference>
<dbReference type="InterPro" id="IPR036691">
    <property type="entry name" value="Endo/exonu/phosph_ase_sf"/>
</dbReference>
<evidence type="ECO:0000256" key="2">
    <source>
        <dbReference type="ARBA" id="ARBA00007092"/>
    </source>
</evidence>
<dbReference type="SUPFAM" id="SSF56219">
    <property type="entry name" value="DNase I-like"/>
    <property type="match status" value="1"/>
</dbReference>
<dbReference type="PANTHER" id="PTHR43250:SF2">
    <property type="entry name" value="EXODEOXYRIBONUCLEASE III"/>
    <property type="match status" value="1"/>
</dbReference>
<feature type="binding site" evidence="7">
    <location>
        <position position="259"/>
    </location>
    <ligand>
        <name>Mg(2+)</name>
        <dbReference type="ChEBI" id="CHEBI:18420"/>
        <label>1</label>
    </ligand>
</feature>
<keyword evidence="5 7" id="KW-0460">Magnesium</keyword>
<keyword evidence="4 10" id="KW-0378">Hydrolase</keyword>
<dbReference type="NCBIfam" id="TIGR00633">
    <property type="entry name" value="xth"/>
    <property type="match status" value="1"/>
</dbReference>
<protein>
    <submittedName>
        <fullName evidence="10">Exodeoxyribonuclease III</fullName>
        <ecNumber evidence="10">3.1.11.2</ecNumber>
    </submittedName>
</protein>
<gene>
    <name evidence="10" type="primary">xthA</name>
    <name evidence="10" type="ORF">FH971_12515</name>
</gene>
<dbReference type="GO" id="GO:0004519">
    <property type="term" value="F:endonuclease activity"/>
    <property type="evidence" value="ECO:0007669"/>
    <property type="project" value="InterPro"/>
</dbReference>
<dbReference type="RefSeq" id="WP_140234507.1">
    <property type="nucleotide sequence ID" value="NZ_CP041036.1"/>
</dbReference>
<dbReference type="Proteomes" id="UP000319809">
    <property type="component" value="Chromosome"/>
</dbReference>
<keyword evidence="11" id="KW-1185">Reference proteome</keyword>
<sequence>MKIVSFNINGIRARLHQLQALIDSHSPDIIGLQETKVHDDAFPVADVEAMGYKVHYHGGKAHYGVAMLSKIEPICVIKGFETDDEDAQRRLIIGQFKQDNGRILTVFNGYFPQGESIHHETKYPAKRKFYQDLMLYLEKHHNPSEDIAIIGDINISPTDLDIGIGDINAKRWLKSGKCSFQPEEREWLARLEQWGFIDSFRQLHPTRTERYSWFDYRSKGFVDNRGLRIDVILVTESMVPRLIESDVDYDLRGIDKPSDHAPIWSTFSEKLI</sequence>
<name>A0A4Y5YGU0_9GAMM</name>
<dbReference type="Gene3D" id="3.60.10.10">
    <property type="entry name" value="Endonuclease/exonuclease/phosphatase"/>
    <property type="match status" value="1"/>
</dbReference>
<evidence type="ECO:0000256" key="3">
    <source>
        <dbReference type="ARBA" id="ARBA00022723"/>
    </source>
</evidence>
<dbReference type="GO" id="GO:0006281">
    <property type="term" value="P:DNA repair"/>
    <property type="evidence" value="ECO:0007669"/>
    <property type="project" value="InterPro"/>
</dbReference>
<evidence type="ECO:0000259" key="9">
    <source>
        <dbReference type="Pfam" id="PF03372"/>
    </source>
</evidence>
<reference evidence="10 11" key="1">
    <citation type="submission" date="2019-06" db="EMBL/GenBank/DDBJ databases">
        <title>The genome of Shewanella sp. SM1901.</title>
        <authorList>
            <person name="Cha Q."/>
        </authorList>
    </citation>
    <scope>NUCLEOTIDE SEQUENCE [LARGE SCALE GENOMIC DNA]</scope>
    <source>
        <strain evidence="10 11">SM1901</strain>
    </source>
</reference>
<feature type="active site" description="Proton donor/acceptor" evidence="6">
    <location>
        <position position="152"/>
    </location>
</feature>
<dbReference type="PANTHER" id="PTHR43250">
    <property type="entry name" value="EXODEOXYRIBONUCLEASE III"/>
    <property type="match status" value="1"/>
</dbReference>
<keyword evidence="7" id="KW-0464">Manganese</keyword>
<dbReference type="NCBIfam" id="TIGR00195">
    <property type="entry name" value="exoDNase_III"/>
    <property type="match status" value="1"/>
</dbReference>
<dbReference type="PROSITE" id="PS51435">
    <property type="entry name" value="AP_NUCLEASE_F1_4"/>
    <property type="match status" value="1"/>
</dbReference>
<feature type="binding site" evidence="7">
    <location>
        <position position="34"/>
    </location>
    <ligand>
        <name>Mg(2+)</name>
        <dbReference type="ChEBI" id="CHEBI:18420"/>
        <label>1</label>
    </ligand>
</feature>
<proteinExistence type="inferred from homology"/>
<keyword evidence="3 7" id="KW-0479">Metal-binding</keyword>
<dbReference type="PROSITE" id="PS00727">
    <property type="entry name" value="AP_NUCLEASE_F1_2"/>
    <property type="match status" value="1"/>
</dbReference>
<evidence type="ECO:0000256" key="5">
    <source>
        <dbReference type="ARBA" id="ARBA00022842"/>
    </source>
</evidence>
<dbReference type="KEGG" id="spol:FH971_12515"/>
<feature type="binding site" evidence="7">
    <location>
        <position position="154"/>
    </location>
    <ligand>
        <name>Mg(2+)</name>
        <dbReference type="ChEBI" id="CHEBI:18420"/>
        <label>1</label>
    </ligand>
</feature>
<dbReference type="GO" id="GO:0046872">
    <property type="term" value="F:metal ion binding"/>
    <property type="evidence" value="ECO:0007669"/>
    <property type="project" value="UniProtKB-KW"/>
</dbReference>
<dbReference type="InterPro" id="IPR004808">
    <property type="entry name" value="AP_endonuc_1"/>
</dbReference>
<dbReference type="InterPro" id="IPR020848">
    <property type="entry name" value="AP_endonuclease_F1_CS"/>
</dbReference>
<comment type="cofactor">
    <cofactor evidence="1">
        <name>Mn(2+)</name>
        <dbReference type="ChEBI" id="CHEBI:29035"/>
    </cofactor>
</comment>
<feature type="domain" description="Endonuclease/exonuclease/phosphatase" evidence="9">
    <location>
        <begin position="4"/>
        <end position="260"/>
    </location>
</feature>
<evidence type="ECO:0000256" key="4">
    <source>
        <dbReference type="ARBA" id="ARBA00022801"/>
    </source>
</evidence>
<feature type="binding site" evidence="7">
    <location>
        <position position="7"/>
    </location>
    <ligand>
        <name>Mg(2+)</name>
        <dbReference type="ChEBI" id="CHEBI:18420"/>
        <label>1</label>
    </ligand>
</feature>
<dbReference type="GO" id="GO:0003677">
    <property type="term" value="F:DNA binding"/>
    <property type="evidence" value="ECO:0007669"/>
    <property type="project" value="InterPro"/>
</dbReference>
<comment type="similarity">
    <text evidence="2">Belongs to the DNA repair enzymes AP/ExoA family.</text>
</comment>
<dbReference type="PROSITE" id="PS00726">
    <property type="entry name" value="AP_NUCLEASE_F1_1"/>
    <property type="match status" value="1"/>
</dbReference>
<dbReference type="InterPro" id="IPR037493">
    <property type="entry name" value="ExoIII-like"/>
</dbReference>
<feature type="site" description="Transition state stabilizer" evidence="8">
    <location>
        <position position="154"/>
    </location>
</feature>
<feature type="site" description="Important for catalytic activity" evidence="8">
    <location>
        <position position="230"/>
    </location>
</feature>
<evidence type="ECO:0000313" key="10">
    <source>
        <dbReference type="EMBL" id="QDE31713.1"/>
    </source>
</evidence>
<evidence type="ECO:0000313" key="11">
    <source>
        <dbReference type="Proteomes" id="UP000319809"/>
    </source>
</evidence>
<dbReference type="GO" id="GO:0008311">
    <property type="term" value="F:double-stranded DNA 3'-5' DNA exonuclease activity"/>
    <property type="evidence" value="ECO:0007669"/>
    <property type="project" value="UniProtKB-EC"/>
</dbReference>
<evidence type="ECO:0000256" key="6">
    <source>
        <dbReference type="PIRSR" id="PIRSR604808-1"/>
    </source>
</evidence>
<dbReference type="InterPro" id="IPR005135">
    <property type="entry name" value="Endo/exonuclease/phosphatase"/>
</dbReference>
<feature type="active site" description="Proton acceptor" evidence="6">
    <location>
        <position position="260"/>
    </location>
</feature>
<evidence type="ECO:0000256" key="1">
    <source>
        <dbReference type="ARBA" id="ARBA00001936"/>
    </source>
</evidence>
<dbReference type="EMBL" id="CP041036">
    <property type="protein sequence ID" value="QDE31713.1"/>
    <property type="molecule type" value="Genomic_DNA"/>
</dbReference>
<dbReference type="InterPro" id="IPR020847">
    <property type="entry name" value="AP_endonuclease_F1_BS"/>
</dbReference>
<organism evidence="10 11">
    <name type="scientific">Shewanella polaris</name>
    <dbReference type="NCBI Taxonomy" id="2588449"/>
    <lineage>
        <taxon>Bacteria</taxon>
        <taxon>Pseudomonadati</taxon>
        <taxon>Pseudomonadota</taxon>
        <taxon>Gammaproteobacteria</taxon>
        <taxon>Alteromonadales</taxon>
        <taxon>Shewanellaceae</taxon>
        <taxon>Shewanella</taxon>
    </lineage>
</organism>
<dbReference type="Pfam" id="PF03372">
    <property type="entry name" value="Exo_endo_phos"/>
    <property type="match status" value="1"/>
</dbReference>
<accession>A0A4Y5YGU0</accession>
<evidence type="ECO:0000256" key="8">
    <source>
        <dbReference type="PIRSR" id="PIRSR604808-3"/>
    </source>
</evidence>
<evidence type="ECO:0000256" key="7">
    <source>
        <dbReference type="PIRSR" id="PIRSR604808-2"/>
    </source>
</evidence>
<dbReference type="NCBIfam" id="NF008733">
    <property type="entry name" value="PRK11756.1"/>
    <property type="match status" value="1"/>
</dbReference>
<feature type="binding site" evidence="7">
    <location>
        <position position="152"/>
    </location>
    <ligand>
        <name>Mg(2+)</name>
        <dbReference type="ChEBI" id="CHEBI:18420"/>
        <label>1</label>
    </ligand>
</feature>
<dbReference type="AlphaFoldDB" id="A0A4Y5YGU0"/>
<feature type="active site" evidence="6">
    <location>
        <position position="110"/>
    </location>
</feature>